<organism evidence="1 2">
    <name type="scientific">Winogradskyella marina</name>
    <dbReference type="NCBI Taxonomy" id="2785530"/>
    <lineage>
        <taxon>Bacteria</taxon>
        <taxon>Pseudomonadati</taxon>
        <taxon>Bacteroidota</taxon>
        <taxon>Flavobacteriia</taxon>
        <taxon>Flavobacteriales</taxon>
        <taxon>Flavobacteriaceae</taxon>
        <taxon>Winogradskyella</taxon>
    </lineage>
</organism>
<sequence length="140" mass="16517">MQYKKITKFEKYYYKYKFKLKDLIFGKKPQHVSSTRITIRNNHILDKNSDYNTVCKVLNGLGIKTEGRSIQEVEQDIDKKIMESVALALSQHDDDTTVKHISEDYVSVSENRNLMMLKYHINVLKSWTKNQPTDQPIIEF</sequence>
<accession>A0ABS0ELM0</accession>
<evidence type="ECO:0000313" key="1">
    <source>
        <dbReference type="EMBL" id="MBF8151318.1"/>
    </source>
</evidence>
<evidence type="ECO:0000313" key="2">
    <source>
        <dbReference type="Proteomes" id="UP000611215"/>
    </source>
</evidence>
<dbReference type="EMBL" id="JADOET010000018">
    <property type="protein sequence ID" value="MBF8151318.1"/>
    <property type="molecule type" value="Genomic_DNA"/>
</dbReference>
<dbReference type="Proteomes" id="UP000611215">
    <property type="component" value="Unassembled WGS sequence"/>
</dbReference>
<reference evidence="1 2" key="1">
    <citation type="submission" date="2020-11" db="EMBL/GenBank/DDBJ databases">
        <title>Winogradskyella marina sp. nov., isolated from marine sediment.</title>
        <authorList>
            <person name="Bo J."/>
            <person name="Wang S."/>
            <person name="Song X."/>
            <person name="Du Z."/>
        </authorList>
    </citation>
    <scope>NUCLEOTIDE SEQUENCE [LARGE SCALE GENOMIC DNA]</scope>
    <source>
        <strain evidence="1 2">F6397</strain>
    </source>
</reference>
<keyword evidence="2" id="KW-1185">Reference proteome</keyword>
<comment type="caution">
    <text evidence="1">The sequence shown here is derived from an EMBL/GenBank/DDBJ whole genome shotgun (WGS) entry which is preliminary data.</text>
</comment>
<name>A0ABS0ELM0_9FLAO</name>
<protein>
    <submittedName>
        <fullName evidence="1">Uncharacterized protein</fullName>
    </submittedName>
</protein>
<dbReference type="RefSeq" id="WP_195872574.1">
    <property type="nucleotide sequence ID" value="NZ_JADOET010000018.1"/>
</dbReference>
<proteinExistence type="predicted"/>
<gene>
    <name evidence="1" type="ORF">ITJ86_15530</name>
</gene>